<organism evidence="1 2">
    <name type="scientific">Tetrahymena thermophila (strain SB210)</name>
    <dbReference type="NCBI Taxonomy" id="312017"/>
    <lineage>
        <taxon>Eukaryota</taxon>
        <taxon>Sar</taxon>
        <taxon>Alveolata</taxon>
        <taxon>Ciliophora</taxon>
        <taxon>Intramacronucleata</taxon>
        <taxon>Oligohymenophorea</taxon>
        <taxon>Hymenostomatida</taxon>
        <taxon>Tetrahymenina</taxon>
        <taxon>Tetrahymenidae</taxon>
        <taxon>Tetrahymena</taxon>
    </lineage>
</organism>
<dbReference type="GeneID" id="7837882"/>
<dbReference type="Proteomes" id="UP000009168">
    <property type="component" value="Unassembled WGS sequence"/>
</dbReference>
<dbReference type="KEGG" id="tet:TTHERM_00700950"/>
<protein>
    <submittedName>
        <fullName evidence="1">Uncharacterized protein</fullName>
    </submittedName>
</protein>
<keyword evidence="2" id="KW-1185">Reference proteome</keyword>
<dbReference type="RefSeq" id="XP_976807.2">
    <property type="nucleotide sequence ID" value="XM_971714.2"/>
</dbReference>
<dbReference type="AlphaFoldDB" id="Q22LQ4"/>
<gene>
    <name evidence="1" type="ORF">TTHERM_00700950</name>
</gene>
<name>Q22LQ4_TETTS</name>
<dbReference type="EMBL" id="GG662861">
    <property type="protein sequence ID" value="EAR86212.2"/>
    <property type="molecule type" value="Genomic_DNA"/>
</dbReference>
<reference evidence="2" key="1">
    <citation type="journal article" date="2006" name="PLoS Biol.">
        <title>Macronuclear genome sequence of the ciliate Tetrahymena thermophila, a model eukaryote.</title>
        <authorList>
            <person name="Eisen J.A."/>
            <person name="Coyne R.S."/>
            <person name="Wu M."/>
            <person name="Wu D."/>
            <person name="Thiagarajan M."/>
            <person name="Wortman J.R."/>
            <person name="Badger J.H."/>
            <person name="Ren Q."/>
            <person name="Amedeo P."/>
            <person name="Jones K.M."/>
            <person name="Tallon L.J."/>
            <person name="Delcher A.L."/>
            <person name="Salzberg S.L."/>
            <person name="Silva J.C."/>
            <person name="Haas B.J."/>
            <person name="Majoros W.H."/>
            <person name="Farzad M."/>
            <person name="Carlton J.M."/>
            <person name="Smith R.K. Jr."/>
            <person name="Garg J."/>
            <person name="Pearlman R.E."/>
            <person name="Karrer K.M."/>
            <person name="Sun L."/>
            <person name="Manning G."/>
            <person name="Elde N.C."/>
            <person name="Turkewitz A.P."/>
            <person name="Asai D.J."/>
            <person name="Wilkes D.E."/>
            <person name="Wang Y."/>
            <person name="Cai H."/>
            <person name="Collins K."/>
            <person name="Stewart B.A."/>
            <person name="Lee S.R."/>
            <person name="Wilamowska K."/>
            <person name="Weinberg Z."/>
            <person name="Ruzzo W.L."/>
            <person name="Wloga D."/>
            <person name="Gaertig J."/>
            <person name="Frankel J."/>
            <person name="Tsao C.-C."/>
            <person name="Gorovsky M.A."/>
            <person name="Keeling P.J."/>
            <person name="Waller R.F."/>
            <person name="Patron N.J."/>
            <person name="Cherry J.M."/>
            <person name="Stover N.A."/>
            <person name="Krieger C.J."/>
            <person name="del Toro C."/>
            <person name="Ryder H.F."/>
            <person name="Williamson S.C."/>
            <person name="Barbeau R.A."/>
            <person name="Hamilton E.P."/>
            <person name="Orias E."/>
        </authorList>
    </citation>
    <scope>NUCLEOTIDE SEQUENCE [LARGE SCALE GENOMIC DNA]</scope>
    <source>
        <strain evidence="2">SB210</strain>
    </source>
</reference>
<evidence type="ECO:0000313" key="1">
    <source>
        <dbReference type="EMBL" id="EAR86212.2"/>
    </source>
</evidence>
<sequence length="261" mass="31087">MPNIQLQLANHVFSLCEAYIDQVNQYQAKQQISEATYQQKEEEFERFQQMCMLFLQQISKQNSNLMYTYQIARLSQKHNGLDLQNYGYSKSYLELLGINQETFSQIILRRKQIDLIPKKVDISNQSLASIQSFKTENGDNHISEIITFDGFQIKLFFKTKNYGHLFPNNEVLDGKSEYFFFITEIDVNMQDLNQLINYRQKLIDHSKLTYDDFIKKELSYLFEDVEYSIHSQAFLEKYYGENIKKLKQKQLLQCTYKDIQI</sequence>
<evidence type="ECO:0000313" key="2">
    <source>
        <dbReference type="Proteomes" id="UP000009168"/>
    </source>
</evidence>
<accession>Q22LQ4</accession>
<proteinExistence type="predicted"/>
<dbReference type="InParanoid" id="Q22LQ4"/>
<dbReference type="HOGENOM" id="CLU_046948_0_0_1"/>